<evidence type="ECO:0000313" key="3">
    <source>
        <dbReference type="Proteomes" id="UP000248423"/>
    </source>
</evidence>
<dbReference type="GO" id="GO:0008168">
    <property type="term" value="F:methyltransferase activity"/>
    <property type="evidence" value="ECO:0007669"/>
    <property type="project" value="UniProtKB-KW"/>
</dbReference>
<keyword evidence="2" id="KW-0808">Transferase</keyword>
<dbReference type="PANTHER" id="PTHR43591">
    <property type="entry name" value="METHYLTRANSFERASE"/>
    <property type="match status" value="1"/>
</dbReference>
<dbReference type="AlphaFoldDB" id="A0A319FG87"/>
<protein>
    <submittedName>
        <fullName evidence="2">S-adenosyl-L-methionine-dependent methyltransferase</fullName>
    </submittedName>
</protein>
<dbReference type="InterPro" id="IPR029063">
    <property type="entry name" value="SAM-dependent_MTases_sf"/>
</dbReference>
<dbReference type="OrthoDB" id="10017101at2759"/>
<reference evidence="2 3" key="1">
    <citation type="submission" date="2018-02" db="EMBL/GenBank/DDBJ databases">
        <title>The genomes of Aspergillus section Nigri reveals drivers in fungal speciation.</title>
        <authorList>
            <consortium name="DOE Joint Genome Institute"/>
            <person name="Vesth T.C."/>
            <person name="Nybo J."/>
            <person name="Theobald S."/>
            <person name="Brandl J."/>
            <person name="Frisvad J.C."/>
            <person name="Nielsen K.F."/>
            <person name="Lyhne E.K."/>
            <person name="Kogle M.E."/>
            <person name="Kuo A."/>
            <person name="Riley R."/>
            <person name="Clum A."/>
            <person name="Nolan M."/>
            <person name="Lipzen A."/>
            <person name="Salamov A."/>
            <person name="Henrissat B."/>
            <person name="Wiebenga A."/>
            <person name="De vries R.P."/>
            <person name="Grigoriev I.V."/>
            <person name="Mortensen U.H."/>
            <person name="Andersen M.R."/>
            <person name="Baker S.E."/>
        </authorList>
    </citation>
    <scope>NUCLEOTIDE SEQUENCE [LARGE SCALE GENOMIC DNA]</scope>
    <source>
        <strain evidence="2 3">CBS 121057</strain>
    </source>
</reference>
<evidence type="ECO:0000256" key="1">
    <source>
        <dbReference type="SAM" id="MobiDB-lite"/>
    </source>
</evidence>
<accession>A0A319FG87</accession>
<dbReference type="Proteomes" id="UP000248423">
    <property type="component" value="Unassembled WGS sequence"/>
</dbReference>
<dbReference type="CDD" id="cd02440">
    <property type="entry name" value="AdoMet_MTases"/>
    <property type="match status" value="1"/>
</dbReference>
<dbReference type="STRING" id="1448318.A0A319FG87"/>
<dbReference type="Gene3D" id="3.40.50.150">
    <property type="entry name" value="Vaccinia Virus protein VP39"/>
    <property type="match status" value="1"/>
</dbReference>
<name>A0A319FG87_ASPSB</name>
<proteinExistence type="predicted"/>
<dbReference type="SUPFAM" id="SSF53335">
    <property type="entry name" value="S-adenosyl-L-methionine-dependent methyltransferases"/>
    <property type="match status" value="1"/>
</dbReference>
<keyword evidence="2" id="KW-0489">Methyltransferase</keyword>
<evidence type="ECO:0000313" key="2">
    <source>
        <dbReference type="EMBL" id="PYI05893.1"/>
    </source>
</evidence>
<gene>
    <name evidence="2" type="ORF">BO78DRAFT_419211</name>
</gene>
<dbReference type="PANTHER" id="PTHR43591:SF24">
    <property type="entry name" value="2-METHOXY-6-POLYPRENYL-1,4-BENZOQUINOL METHYLASE, MITOCHONDRIAL"/>
    <property type="match status" value="1"/>
</dbReference>
<feature type="region of interest" description="Disordered" evidence="1">
    <location>
        <begin position="1"/>
        <end position="21"/>
    </location>
</feature>
<sequence length="312" mass="35274">MASSAPVVCDTVQPDSKERAYPLPSNTSFEIQRLDGQHAVFNIRTRKLYHAQFPLGQSPPRVLDVGCGTGVWTRRFASAHPDSHVLGIDLHPPTKQATNGDDIPPNCTFSKADLEEDWSLFPTQGEATSPFDYVYIRMLMAAVQDWPGLFERAYHNLRPGGKIEVFEGLMEMNAEDGKSTASTSATIRWFELAQQYLALHSIKWDLARDHPQQLSDAGFEVVEDLSFKMRLYPDNADHVAHRIWVAAQYAYDMADMVSGMTGRMKKAMLDVMSETEWDELEQAARKELLEESGVRGFYTTLYIRVAQKPHDK</sequence>
<dbReference type="VEuPathDB" id="FungiDB:BO78DRAFT_419211"/>
<organism evidence="2 3">
    <name type="scientific">Aspergillus sclerotiicarbonarius (strain CBS 121057 / IBT 28362)</name>
    <dbReference type="NCBI Taxonomy" id="1448318"/>
    <lineage>
        <taxon>Eukaryota</taxon>
        <taxon>Fungi</taxon>
        <taxon>Dikarya</taxon>
        <taxon>Ascomycota</taxon>
        <taxon>Pezizomycotina</taxon>
        <taxon>Eurotiomycetes</taxon>
        <taxon>Eurotiomycetidae</taxon>
        <taxon>Eurotiales</taxon>
        <taxon>Aspergillaceae</taxon>
        <taxon>Aspergillus</taxon>
        <taxon>Aspergillus subgen. Circumdati</taxon>
    </lineage>
</organism>
<dbReference type="EMBL" id="KZ826354">
    <property type="protein sequence ID" value="PYI05893.1"/>
    <property type="molecule type" value="Genomic_DNA"/>
</dbReference>
<dbReference type="GO" id="GO:0032259">
    <property type="term" value="P:methylation"/>
    <property type="evidence" value="ECO:0007669"/>
    <property type="project" value="UniProtKB-KW"/>
</dbReference>
<dbReference type="Pfam" id="PF13489">
    <property type="entry name" value="Methyltransf_23"/>
    <property type="match status" value="1"/>
</dbReference>
<keyword evidence="3" id="KW-1185">Reference proteome</keyword>